<protein>
    <recommendedName>
        <fullName evidence="4">Head-to-tail adaptor</fullName>
    </recommendedName>
</protein>
<name>A0A3S4UYR1_9ACTN</name>
<keyword evidence="3" id="KW-1185">Reference proteome</keyword>
<dbReference type="AlphaFoldDB" id="A0A3S4UYR1"/>
<sequence length="153" mass="16546">MALSSDALTTSEDVISRLEDDIDDVLATMIEAGIEEISDEARDFGSPSWNARSVPKKVGRMCASAVAIWIRNPASNTMSRADDESLSWSADPDGGKPHFTQDDRERIAKIGTPYMPAVSTVQVSAWETDPQVLARYGIYSPTTPGVHPFLCGG</sequence>
<organism evidence="2 3">
    <name type="scientific">Acidipropionibacterium jensenii</name>
    <dbReference type="NCBI Taxonomy" id="1749"/>
    <lineage>
        <taxon>Bacteria</taxon>
        <taxon>Bacillati</taxon>
        <taxon>Actinomycetota</taxon>
        <taxon>Actinomycetes</taxon>
        <taxon>Propionibacteriales</taxon>
        <taxon>Propionibacteriaceae</taxon>
        <taxon>Acidipropionibacterium</taxon>
    </lineage>
</organism>
<evidence type="ECO:0000256" key="1">
    <source>
        <dbReference type="SAM" id="MobiDB-lite"/>
    </source>
</evidence>
<gene>
    <name evidence="2" type="ORF">NCTC13652_01956</name>
</gene>
<accession>A0A3S4UYR1</accession>
<dbReference type="Proteomes" id="UP000277858">
    <property type="component" value="Chromosome"/>
</dbReference>
<evidence type="ECO:0000313" key="3">
    <source>
        <dbReference type="Proteomes" id="UP000277858"/>
    </source>
</evidence>
<evidence type="ECO:0008006" key="4">
    <source>
        <dbReference type="Google" id="ProtNLM"/>
    </source>
</evidence>
<reference evidence="2 3" key="1">
    <citation type="submission" date="2018-12" db="EMBL/GenBank/DDBJ databases">
        <authorList>
            <consortium name="Pathogen Informatics"/>
        </authorList>
    </citation>
    <scope>NUCLEOTIDE SEQUENCE [LARGE SCALE GENOMIC DNA]</scope>
    <source>
        <strain evidence="2 3">NCTC13652</strain>
    </source>
</reference>
<dbReference type="EMBL" id="LR134473">
    <property type="protein sequence ID" value="VEI03743.1"/>
    <property type="molecule type" value="Genomic_DNA"/>
</dbReference>
<evidence type="ECO:0000313" key="2">
    <source>
        <dbReference type="EMBL" id="VEI03743.1"/>
    </source>
</evidence>
<dbReference type="RefSeq" id="WP_126412755.1">
    <property type="nucleotide sequence ID" value="NZ_LR134473.1"/>
</dbReference>
<proteinExistence type="predicted"/>
<feature type="region of interest" description="Disordered" evidence="1">
    <location>
        <begin position="78"/>
        <end position="101"/>
    </location>
</feature>